<dbReference type="PROSITE" id="PS00708">
    <property type="entry name" value="PRO_ENDOPEP_SER"/>
    <property type="match status" value="1"/>
</dbReference>
<dbReference type="EMBL" id="BX572603">
    <property type="protein sequence ID" value="CAE28651.1"/>
    <property type="molecule type" value="Genomic_DNA"/>
</dbReference>
<dbReference type="GO" id="GO:0006508">
    <property type="term" value="P:proteolysis"/>
    <property type="evidence" value="ECO:0007669"/>
    <property type="project" value="InterPro"/>
</dbReference>
<dbReference type="PANTHER" id="PTHR22946">
    <property type="entry name" value="DIENELACTONE HYDROLASE DOMAIN-CONTAINING PROTEIN-RELATED"/>
    <property type="match status" value="1"/>
</dbReference>
<gene>
    <name evidence="3" type="ordered locus">RPA3210</name>
</gene>
<dbReference type="Pfam" id="PF01738">
    <property type="entry name" value="DLH"/>
    <property type="match status" value="1"/>
</dbReference>
<dbReference type="ESTHER" id="rhopa-q6n4x3">
    <property type="family name" value="Dienelactone_hydrolase"/>
</dbReference>
<sequence>MPCARRTWFGVGNRAAGGQEMLLPMLLGAAWIILALAQPAAAGEDADTLVLPHDIVQRAASFADDLVLPDHAEPIDALTAPRMALLKPSGDGPFPALMLLHQCAGLNSAVAAWARRAVARNYAVLLLDAFSARGVTSVCYGPKAGVNLVRGAKDALQAAQHLRRKPFVDPKRVALVGFSWGGMVGLLAARRHYIDAFGTGPGFAAVASFYPGCFRIKPPGGRDYDLVGPDIAQPLLLLMGDADTETPAAECVDKLTPLKAAGAPVEWHVYPSTTHCWDCQQLDGRSKTDVRGNHVAYRYQPDVVADSERRLFAFLERRWARK</sequence>
<dbReference type="InterPro" id="IPR029058">
    <property type="entry name" value="AB_hydrolase_fold"/>
</dbReference>
<proteinExistence type="predicted"/>
<protein>
    <submittedName>
        <fullName evidence="3">Possible prolyl oligopeptidase family Dienelactone hydrolase family</fullName>
    </submittedName>
</protein>
<dbReference type="InterPro" id="IPR002925">
    <property type="entry name" value="Dienelactn_hydro"/>
</dbReference>
<dbReference type="GO" id="GO:0052689">
    <property type="term" value="F:carboxylic ester hydrolase activity"/>
    <property type="evidence" value="ECO:0007669"/>
    <property type="project" value="UniProtKB-ARBA"/>
</dbReference>
<evidence type="ECO:0000256" key="1">
    <source>
        <dbReference type="ARBA" id="ARBA00022801"/>
    </source>
</evidence>
<dbReference type="PANTHER" id="PTHR22946:SF9">
    <property type="entry name" value="POLYKETIDE TRANSFERASE AF380"/>
    <property type="match status" value="1"/>
</dbReference>
<dbReference type="InterPro" id="IPR050261">
    <property type="entry name" value="FrsA_esterase"/>
</dbReference>
<dbReference type="STRING" id="258594.RPA3210"/>
<dbReference type="HOGENOM" id="CLU_064072_0_0_5"/>
<dbReference type="eggNOG" id="COG0412">
    <property type="taxonomic scope" value="Bacteria"/>
</dbReference>
<keyword evidence="1 3" id="KW-0378">Hydrolase</keyword>
<dbReference type="InterPro" id="IPR002471">
    <property type="entry name" value="Pept_S9_AS"/>
</dbReference>
<dbReference type="PhylomeDB" id="Q6N4X3"/>
<evidence type="ECO:0000259" key="2">
    <source>
        <dbReference type="Pfam" id="PF01738"/>
    </source>
</evidence>
<dbReference type="AlphaFoldDB" id="Q6N4X3"/>
<evidence type="ECO:0000313" key="3">
    <source>
        <dbReference type="EMBL" id="CAE28651.1"/>
    </source>
</evidence>
<dbReference type="GO" id="GO:0004252">
    <property type="term" value="F:serine-type endopeptidase activity"/>
    <property type="evidence" value="ECO:0007669"/>
    <property type="project" value="InterPro"/>
</dbReference>
<dbReference type="Gene3D" id="3.40.50.1820">
    <property type="entry name" value="alpha/beta hydrolase"/>
    <property type="match status" value="1"/>
</dbReference>
<dbReference type="SUPFAM" id="SSF53474">
    <property type="entry name" value="alpha/beta-Hydrolases"/>
    <property type="match status" value="1"/>
</dbReference>
<feature type="domain" description="Dienelactone hydrolase" evidence="2">
    <location>
        <begin position="86"/>
        <end position="283"/>
    </location>
</feature>
<reference evidence="3" key="1">
    <citation type="journal article" date="2004" name="Nat. Biotechnol.">
        <title>Complete genome sequence of the metabolically versatile photosynthetic bacterium Rhodopseudomonas palustris.</title>
        <authorList>
            <person name="Larimer F.W."/>
            <person name="Chain P."/>
            <person name="Hauser L."/>
            <person name="Lamerdin J."/>
            <person name="Malfatti S."/>
            <person name="Do L."/>
            <person name="Land M.L."/>
            <person name="Pelletier D.A."/>
            <person name="Beatty J.T."/>
            <person name="Lang A.S."/>
            <person name="Tabita F.R."/>
            <person name="Gibson J.L."/>
            <person name="Hanson T.E."/>
            <person name="Bobst C."/>
            <person name="Torres J.L."/>
            <person name="Peres C."/>
            <person name="Harrison F.H."/>
            <person name="Gibson J."/>
            <person name="Harwood C.S."/>
        </authorList>
    </citation>
    <scope>NUCLEOTIDE SEQUENCE [LARGE SCALE GENOMIC DNA]</scope>
    <source>
        <strain evidence="3">CGA009</strain>
    </source>
</reference>
<accession>Q6N4X3</accession>
<organism evidence="3">
    <name type="scientific">Rhodopseudomonas palustris (strain ATCC BAA-98 / CGA009)</name>
    <dbReference type="NCBI Taxonomy" id="258594"/>
    <lineage>
        <taxon>Bacteria</taxon>
        <taxon>Pseudomonadati</taxon>
        <taxon>Pseudomonadota</taxon>
        <taxon>Alphaproteobacteria</taxon>
        <taxon>Hyphomicrobiales</taxon>
        <taxon>Nitrobacteraceae</taxon>
        <taxon>Rhodopseudomonas</taxon>
    </lineage>
</organism>
<name>Q6N4X3_RHOPA</name>